<feature type="chain" id="PRO_5027900434" description="BED-type domain-containing protein" evidence="5">
    <location>
        <begin position="23"/>
        <end position="192"/>
    </location>
</feature>
<feature type="signal peptide" evidence="5">
    <location>
        <begin position="1"/>
        <end position="22"/>
    </location>
</feature>
<protein>
    <recommendedName>
        <fullName evidence="6">BED-type domain-containing protein</fullName>
    </recommendedName>
</protein>
<feature type="domain" description="BED-type" evidence="6">
    <location>
        <begin position="126"/>
        <end position="163"/>
    </location>
</feature>
<dbReference type="Pfam" id="PF02892">
    <property type="entry name" value="zf-BED"/>
    <property type="match status" value="1"/>
</dbReference>
<sequence length="192" mass="21662">MKLTNFVICFLIILNIAVLLEGGGNKDKGKKLVSTSGVEQGHEEQAGFTRTVNERPEYHPIQDFHIMGTDELETMNSGKKGKKVNKTATDNFTSVGNDKVKCNACKHVMSSKYLKNLLDHIEASCKVYQNFTPIINGKVSCNHCNKEIVGGKSWALFQHLKHCKNKQKSNLNKIFKVLRKIMITQSNYIFNN</sequence>
<reference evidence="7 8" key="1">
    <citation type="submission" date="2020-08" db="EMBL/GenBank/DDBJ databases">
        <authorList>
            <person name="Koutsovoulos G."/>
            <person name="Danchin GJ E."/>
        </authorList>
    </citation>
    <scope>NUCLEOTIDE SEQUENCE [LARGE SCALE GENOMIC DNA]</scope>
</reference>
<organism evidence="7 8">
    <name type="scientific">Meloidogyne enterolobii</name>
    <name type="common">Root-knot nematode worm</name>
    <name type="synonym">Meloidogyne mayaguensis</name>
    <dbReference type="NCBI Taxonomy" id="390850"/>
    <lineage>
        <taxon>Eukaryota</taxon>
        <taxon>Metazoa</taxon>
        <taxon>Ecdysozoa</taxon>
        <taxon>Nematoda</taxon>
        <taxon>Chromadorea</taxon>
        <taxon>Rhabditida</taxon>
        <taxon>Tylenchina</taxon>
        <taxon>Tylenchomorpha</taxon>
        <taxon>Tylenchoidea</taxon>
        <taxon>Meloidogynidae</taxon>
        <taxon>Meloidogyninae</taxon>
        <taxon>Meloidogyne</taxon>
    </lineage>
</organism>
<evidence type="ECO:0000259" key="6">
    <source>
        <dbReference type="Pfam" id="PF02892"/>
    </source>
</evidence>
<name>A0A6V7V7C7_MELEN</name>
<accession>A0A6V7V7C7</accession>
<dbReference type="Proteomes" id="UP000580250">
    <property type="component" value="Unassembled WGS sequence"/>
</dbReference>
<evidence type="ECO:0000256" key="5">
    <source>
        <dbReference type="SAM" id="SignalP"/>
    </source>
</evidence>
<evidence type="ECO:0000313" key="8">
    <source>
        <dbReference type="Proteomes" id="UP000580250"/>
    </source>
</evidence>
<evidence type="ECO:0000256" key="2">
    <source>
        <dbReference type="ARBA" id="ARBA00022771"/>
    </source>
</evidence>
<keyword evidence="1" id="KW-0479">Metal-binding</keyword>
<dbReference type="EMBL" id="CAJEWN010000166">
    <property type="protein sequence ID" value="CAD2170318.1"/>
    <property type="molecule type" value="Genomic_DNA"/>
</dbReference>
<dbReference type="GO" id="GO:0003677">
    <property type="term" value="F:DNA binding"/>
    <property type="evidence" value="ECO:0007669"/>
    <property type="project" value="InterPro"/>
</dbReference>
<dbReference type="InterPro" id="IPR003656">
    <property type="entry name" value="Znf_BED"/>
</dbReference>
<dbReference type="GO" id="GO:0008270">
    <property type="term" value="F:zinc ion binding"/>
    <property type="evidence" value="ECO:0007669"/>
    <property type="project" value="UniProtKB-KW"/>
</dbReference>
<proteinExistence type="predicted"/>
<keyword evidence="5" id="KW-0732">Signal</keyword>
<keyword evidence="3" id="KW-0862">Zinc</keyword>
<evidence type="ECO:0000256" key="1">
    <source>
        <dbReference type="ARBA" id="ARBA00022723"/>
    </source>
</evidence>
<evidence type="ECO:0000256" key="3">
    <source>
        <dbReference type="ARBA" id="ARBA00022833"/>
    </source>
</evidence>
<keyword evidence="2" id="KW-0863">Zinc-finger</keyword>
<dbReference type="OrthoDB" id="117690at2759"/>
<comment type="caution">
    <text evidence="7">The sequence shown here is derived from an EMBL/GenBank/DDBJ whole genome shotgun (WGS) entry which is preliminary data.</text>
</comment>
<dbReference type="AlphaFoldDB" id="A0A6V7V7C7"/>
<gene>
    <name evidence="7" type="ORF">MENT_LOCUS21720</name>
</gene>
<feature type="region of interest" description="Disordered" evidence="4">
    <location>
        <begin position="30"/>
        <end position="49"/>
    </location>
</feature>
<evidence type="ECO:0000256" key="4">
    <source>
        <dbReference type="SAM" id="MobiDB-lite"/>
    </source>
</evidence>
<evidence type="ECO:0000313" key="7">
    <source>
        <dbReference type="EMBL" id="CAD2170318.1"/>
    </source>
</evidence>